<keyword evidence="1" id="KW-0349">Heme</keyword>
<reference evidence="4 5" key="1">
    <citation type="submission" date="2015-05" db="EMBL/GenBank/DDBJ databases">
        <title>Distinctive expansion of gene families associated with plant cell wall degradation and secondary metabolism in the genomes of grapevine trunk pathogens.</title>
        <authorList>
            <person name="Lawrence D.P."/>
            <person name="Travadon R."/>
            <person name="Rolshausen P.E."/>
            <person name="Baumgartner K."/>
        </authorList>
    </citation>
    <scope>NUCLEOTIDE SEQUENCE [LARGE SCALE GENOMIC DNA]</scope>
    <source>
        <strain evidence="4">DA912</strain>
    </source>
</reference>
<comment type="caution">
    <text evidence="4">The sequence shown here is derived from an EMBL/GenBank/DDBJ whole genome shotgun (WGS) entry which is preliminary data.</text>
</comment>
<dbReference type="GO" id="GO:0005506">
    <property type="term" value="F:iron ion binding"/>
    <property type="evidence" value="ECO:0007669"/>
    <property type="project" value="InterPro"/>
</dbReference>
<dbReference type="Gene3D" id="1.10.630.10">
    <property type="entry name" value="Cytochrome P450"/>
    <property type="match status" value="1"/>
</dbReference>
<dbReference type="InterPro" id="IPR036396">
    <property type="entry name" value="Cyt_P450_sf"/>
</dbReference>
<dbReference type="CDD" id="cd11058">
    <property type="entry name" value="CYP60B-like"/>
    <property type="match status" value="1"/>
</dbReference>
<dbReference type="PANTHER" id="PTHR24305">
    <property type="entry name" value="CYTOCHROME P450"/>
    <property type="match status" value="1"/>
</dbReference>
<dbReference type="AlphaFoldDB" id="A0A0G2HSS9"/>
<dbReference type="STRING" id="1214573.A0A0G2HSS9"/>
<dbReference type="GO" id="GO:0020037">
    <property type="term" value="F:heme binding"/>
    <property type="evidence" value="ECO:0007669"/>
    <property type="project" value="InterPro"/>
</dbReference>
<reference evidence="4 5" key="2">
    <citation type="submission" date="2015-05" db="EMBL/GenBank/DDBJ databases">
        <authorList>
            <person name="Morales-Cruz A."/>
            <person name="Amrine K.C."/>
            <person name="Cantu D."/>
        </authorList>
    </citation>
    <scope>NUCLEOTIDE SEQUENCE [LARGE SCALE GENOMIC DNA]</scope>
    <source>
        <strain evidence="4">DA912</strain>
    </source>
</reference>
<dbReference type="SUPFAM" id="SSF48264">
    <property type="entry name" value="Cytochrome P450"/>
    <property type="match status" value="1"/>
</dbReference>
<dbReference type="Proteomes" id="UP000034680">
    <property type="component" value="Unassembled WGS sequence"/>
</dbReference>
<evidence type="ECO:0000256" key="1">
    <source>
        <dbReference type="ARBA" id="ARBA00022617"/>
    </source>
</evidence>
<keyword evidence="4" id="KW-0560">Oxidoreductase</keyword>
<evidence type="ECO:0000256" key="2">
    <source>
        <dbReference type="ARBA" id="ARBA00022723"/>
    </source>
</evidence>
<name>A0A0G2HSS9_9PEZI</name>
<dbReference type="OrthoDB" id="1470350at2759"/>
<gene>
    <name evidence="4" type="ORF">UCDDA912_g02080</name>
</gene>
<organism evidence="4 5">
    <name type="scientific">Diaporthe ampelina</name>
    <dbReference type="NCBI Taxonomy" id="1214573"/>
    <lineage>
        <taxon>Eukaryota</taxon>
        <taxon>Fungi</taxon>
        <taxon>Dikarya</taxon>
        <taxon>Ascomycota</taxon>
        <taxon>Pezizomycotina</taxon>
        <taxon>Sordariomycetes</taxon>
        <taxon>Sordariomycetidae</taxon>
        <taxon>Diaporthales</taxon>
        <taxon>Diaporthaceae</taxon>
        <taxon>Diaporthe</taxon>
    </lineage>
</organism>
<dbReference type="EMBL" id="LCUC01000066">
    <property type="protein sequence ID" value="KKY37863.1"/>
    <property type="molecule type" value="Genomic_DNA"/>
</dbReference>
<accession>A0A0G2HSS9</accession>
<dbReference type="InterPro" id="IPR002401">
    <property type="entry name" value="Cyt_P450_E_grp-I"/>
</dbReference>
<dbReference type="PRINTS" id="PR00463">
    <property type="entry name" value="EP450I"/>
</dbReference>
<dbReference type="GO" id="GO:0004497">
    <property type="term" value="F:monooxygenase activity"/>
    <property type="evidence" value="ECO:0007669"/>
    <property type="project" value="UniProtKB-KW"/>
</dbReference>
<dbReference type="InterPro" id="IPR001128">
    <property type="entry name" value="Cyt_P450"/>
</dbReference>
<evidence type="ECO:0000256" key="3">
    <source>
        <dbReference type="ARBA" id="ARBA00023004"/>
    </source>
</evidence>
<dbReference type="PANTHER" id="PTHR24305:SF161">
    <property type="entry name" value="P450, PUTATIVE (EUROFUNG)-RELATED"/>
    <property type="match status" value="1"/>
</dbReference>
<dbReference type="GO" id="GO:0016705">
    <property type="term" value="F:oxidoreductase activity, acting on paired donors, with incorporation or reduction of molecular oxygen"/>
    <property type="evidence" value="ECO:0007669"/>
    <property type="project" value="InterPro"/>
</dbReference>
<dbReference type="Pfam" id="PF00067">
    <property type="entry name" value="p450"/>
    <property type="match status" value="1"/>
</dbReference>
<keyword evidence="2" id="KW-0479">Metal-binding</keyword>
<proteinExistence type="predicted"/>
<keyword evidence="3" id="KW-0408">Iron</keyword>
<keyword evidence="5" id="KW-1185">Reference proteome</keyword>
<dbReference type="InterPro" id="IPR050121">
    <property type="entry name" value="Cytochrome_P450_monoxygenase"/>
</dbReference>
<protein>
    <submittedName>
        <fullName evidence="4">Putative benzoate 4-monooxygenase cytochrome p450</fullName>
    </submittedName>
</protein>
<keyword evidence="4" id="KW-0503">Monooxygenase</keyword>
<evidence type="ECO:0000313" key="4">
    <source>
        <dbReference type="EMBL" id="KKY37863.1"/>
    </source>
</evidence>
<evidence type="ECO:0000313" key="5">
    <source>
        <dbReference type="Proteomes" id="UP000034680"/>
    </source>
</evidence>
<sequence length="404" mass="45925">METSSFPVPGPILGSSKRWGRQPYEILKLHEKYGPVVRVAPNELSFNTAQSWRDIYDKKKGQATFIKSDFYDGGNFAAEAHSIVSVRDPDEHANMRRYLRDAFSDRSLREQEHLISEAIDRFVERIGEEGKEKPGIDIVMWFNLATFDIIGSLAFGQSFDGIKSGTEHPWVSIVVKSLRMGALADCFKRFPLIGEIFKTVFPGLLKKLIEDTRRHEAYTMDLVQKRINQKTDRKDFLTNILQHRQADSLSDVQIAAHSSDFVIAGSETTATALSCITYYLQRNPDILHILQKEIRTSFDSYEQINDASTATLEYLKAVILEGMRMYPPLPFPLPRVVPREGAIVQGHFVPGGTIVSTNPLAASMSAENFHDPWVFDPQRWVGTENNDFLDASREFLAPHRRWIS</sequence>